<dbReference type="SUPFAM" id="SSF48592">
    <property type="entry name" value="GroEL equatorial domain-like"/>
    <property type="match status" value="1"/>
</dbReference>
<dbReference type="GO" id="GO:0005524">
    <property type="term" value="F:ATP binding"/>
    <property type="evidence" value="ECO:0007669"/>
    <property type="project" value="UniProtKB-KW"/>
</dbReference>
<dbReference type="AlphaFoldDB" id="A0A915NCI3"/>
<dbReference type="WBParaSite" id="scaffold9432_cov219.g13939">
    <property type="protein sequence ID" value="scaffold9432_cov219.g13939"/>
    <property type="gene ID" value="scaffold9432_cov219.g13939"/>
</dbReference>
<evidence type="ECO:0000313" key="8">
    <source>
        <dbReference type="Proteomes" id="UP000887561"/>
    </source>
</evidence>
<sequence>MASISCLNPNAELARNTAALEMNISGAKGLQEVMKSNLGPKGTLKMLVSGSGDLKVTKDGNVLLHEMQIQHPTASLIAKACTAQNDATGDGTTSTVLLIGELLKQAELYISDGMHPHLITEGFQIAYNVLCKFLIEFRKELPIERNLLVEVAQTALRTKLELKLANHITECQMENEMESDTKFIRGLVLDHGGRHPDMPKNLTNVFVLTCNVSLEFEKT</sequence>
<dbReference type="PROSITE" id="PS00751">
    <property type="entry name" value="TCP1_2"/>
    <property type="match status" value="1"/>
</dbReference>
<proteinExistence type="inferred from homology"/>
<dbReference type="Pfam" id="PF00118">
    <property type="entry name" value="Cpn60_TCP1"/>
    <property type="match status" value="1"/>
</dbReference>
<comment type="subcellular location">
    <subcellularLocation>
        <location evidence="1">Cytoplasm</location>
    </subcellularLocation>
</comment>
<keyword evidence="6 7" id="KW-0143">Chaperone</keyword>
<dbReference type="FunFam" id="1.10.560.10:FF:000058">
    <property type="entry name" value="T-complex protein 1 subunit zeta"/>
    <property type="match status" value="1"/>
</dbReference>
<dbReference type="Gene3D" id="3.50.7.10">
    <property type="entry name" value="GroEL"/>
    <property type="match status" value="1"/>
</dbReference>
<dbReference type="InterPro" id="IPR027413">
    <property type="entry name" value="GROEL-like_equatorial_sf"/>
</dbReference>
<dbReference type="Gene3D" id="3.30.260.10">
    <property type="entry name" value="TCP-1-like chaperonin intermediate domain"/>
    <property type="match status" value="1"/>
</dbReference>
<evidence type="ECO:0000256" key="1">
    <source>
        <dbReference type="ARBA" id="ARBA00004496"/>
    </source>
</evidence>
<evidence type="ECO:0000313" key="9">
    <source>
        <dbReference type="WBParaSite" id="scaffold9432_cov219.g13939"/>
    </source>
</evidence>
<dbReference type="InterPro" id="IPR027410">
    <property type="entry name" value="TCP-1-like_intermed_sf"/>
</dbReference>
<dbReference type="Proteomes" id="UP000887561">
    <property type="component" value="Unplaced"/>
</dbReference>
<organism evidence="8 9">
    <name type="scientific">Meloidogyne javanica</name>
    <name type="common">Root-knot nematode worm</name>
    <dbReference type="NCBI Taxonomy" id="6303"/>
    <lineage>
        <taxon>Eukaryota</taxon>
        <taxon>Metazoa</taxon>
        <taxon>Ecdysozoa</taxon>
        <taxon>Nematoda</taxon>
        <taxon>Chromadorea</taxon>
        <taxon>Rhabditida</taxon>
        <taxon>Tylenchina</taxon>
        <taxon>Tylenchomorpha</taxon>
        <taxon>Tylenchoidea</taxon>
        <taxon>Meloidogynidae</taxon>
        <taxon>Meloidogyninae</taxon>
        <taxon>Meloidogyne</taxon>
        <taxon>Meloidogyne incognita group</taxon>
    </lineage>
</organism>
<dbReference type="Gene3D" id="1.10.560.10">
    <property type="entry name" value="GroEL-like equatorial domain"/>
    <property type="match status" value="1"/>
</dbReference>
<keyword evidence="5 7" id="KW-0067">ATP-binding</keyword>
<reference evidence="9" key="1">
    <citation type="submission" date="2022-11" db="UniProtKB">
        <authorList>
            <consortium name="WormBaseParasite"/>
        </authorList>
    </citation>
    <scope>IDENTIFICATION</scope>
</reference>
<keyword evidence="3" id="KW-0963">Cytoplasm</keyword>
<dbReference type="GO" id="GO:0051082">
    <property type="term" value="F:unfolded protein binding"/>
    <property type="evidence" value="ECO:0007669"/>
    <property type="project" value="InterPro"/>
</dbReference>
<evidence type="ECO:0000256" key="6">
    <source>
        <dbReference type="ARBA" id="ARBA00023186"/>
    </source>
</evidence>
<dbReference type="InterPro" id="IPR027409">
    <property type="entry name" value="GroEL-like_apical_dom_sf"/>
</dbReference>
<dbReference type="InterPro" id="IPR002194">
    <property type="entry name" value="Chaperonin_TCP-1_CS"/>
</dbReference>
<dbReference type="PRINTS" id="PR00304">
    <property type="entry name" value="TCOMPLEXTCP1"/>
</dbReference>
<evidence type="ECO:0000256" key="3">
    <source>
        <dbReference type="ARBA" id="ARBA00022490"/>
    </source>
</evidence>
<evidence type="ECO:0000256" key="5">
    <source>
        <dbReference type="ARBA" id="ARBA00022840"/>
    </source>
</evidence>
<dbReference type="PROSITE" id="PS00750">
    <property type="entry name" value="TCP1_1"/>
    <property type="match status" value="1"/>
</dbReference>
<keyword evidence="4 7" id="KW-0547">Nucleotide-binding</keyword>
<dbReference type="InterPro" id="IPR017998">
    <property type="entry name" value="Chaperone_TCP-1"/>
</dbReference>
<dbReference type="GO" id="GO:0140662">
    <property type="term" value="F:ATP-dependent protein folding chaperone"/>
    <property type="evidence" value="ECO:0007669"/>
    <property type="project" value="InterPro"/>
</dbReference>
<evidence type="ECO:0000256" key="4">
    <source>
        <dbReference type="ARBA" id="ARBA00022741"/>
    </source>
</evidence>
<accession>A0A915NCI3</accession>
<dbReference type="InterPro" id="IPR002423">
    <property type="entry name" value="Cpn60/GroEL/TCP-1"/>
</dbReference>
<dbReference type="SUPFAM" id="SSF52029">
    <property type="entry name" value="GroEL apical domain-like"/>
    <property type="match status" value="1"/>
</dbReference>
<name>A0A915NCI3_MELJA</name>
<protein>
    <submittedName>
        <fullName evidence="9">Uncharacterized protein</fullName>
    </submittedName>
</protein>
<evidence type="ECO:0000256" key="2">
    <source>
        <dbReference type="ARBA" id="ARBA00008020"/>
    </source>
</evidence>
<evidence type="ECO:0000256" key="7">
    <source>
        <dbReference type="RuleBase" id="RU004187"/>
    </source>
</evidence>
<dbReference type="GO" id="GO:0016887">
    <property type="term" value="F:ATP hydrolysis activity"/>
    <property type="evidence" value="ECO:0007669"/>
    <property type="project" value="InterPro"/>
</dbReference>
<comment type="similarity">
    <text evidence="2 7">Belongs to the TCP-1 chaperonin family.</text>
</comment>
<keyword evidence="8" id="KW-1185">Reference proteome</keyword>
<dbReference type="PANTHER" id="PTHR11353">
    <property type="entry name" value="CHAPERONIN"/>
    <property type="match status" value="1"/>
</dbReference>
<dbReference type="GO" id="GO:0005737">
    <property type="term" value="C:cytoplasm"/>
    <property type="evidence" value="ECO:0007669"/>
    <property type="project" value="UniProtKB-SubCell"/>
</dbReference>